<evidence type="ECO:0000256" key="1">
    <source>
        <dbReference type="SAM" id="MobiDB-lite"/>
    </source>
</evidence>
<evidence type="ECO:0000313" key="3">
    <source>
        <dbReference type="Proteomes" id="UP000471633"/>
    </source>
</evidence>
<keyword evidence="3" id="KW-1185">Reference proteome</keyword>
<reference evidence="2" key="1">
    <citation type="journal article" date="2012" name="Nat. Genet.">
        <title>Whole-genome sequence of Schistosoma haematobium.</title>
        <authorList>
            <person name="Young N.D."/>
            <person name="Jex A.R."/>
            <person name="Li B."/>
            <person name="Liu S."/>
            <person name="Yang L."/>
            <person name="Xiong Z."/>
            <person name="Li Y."/>
            <person name="Cantacessi C."/>
            <person name="Hall R.S."/>
            <person name="Xu X."/>
            <person name="Chen F."/>
            <person name="Wu X."/>
            <person name="Zerlotini A."/>
            <person name="Oliveira G."/>
            <person name="Hofmann A."/>
            <person name="Zhang G."/>
            <person name="Fang X."/>
            <person name="Kang Y."/>
            <person name="Campbell B.E."/>
            <person name="Loukas A."/>
            <person name="Ranganathan S."/>
            <person name="Rollinson D."/>
            <person name="Rinaldi G."/>
            <person name="Brindley P.J."/>
            <person name="Yang H."/>
            <person name="Wang J."/>
            <person name="Wang J."/>
            <person name="Gasser R.B."/>
        </authorList>
    </citation>
    <scope>NUCLEOTIDE SEQUENCE</scope>
</reference>
<reference evidence="2" key="4">
    <citation type="journal article" date="2022" name="PLoS Pathog.">
        <title>Chromosome-level genome of Schistosoma haematobium underpins genome-wide explorations of molecular variation.</title>
        <authorList>
            <person name="Stroehlein A.J."/>
            <person name="Korhonen P.K."/>
            <person name="Lee V.V."/>
            <person name="Ralph S.A."/>
            <person name="Mentink-Kane M."/>
            <person name="You H."/>
            <person name="McManus D.P."/>
            <person name="Tchuente L.T."/>
            <person name="Stothard J.R."/>
            <person name="Kaur P."/>
            <person name="Dudchenko O."/>
            <person name="Aiden E.L."/>
            <person name="Yang B."/>
            <person name="Yang H."/>
            <person name="Emery A.M."/>
            <person name="Webster B.L."/>
            <person name="Brindley P.J."/>
            <person name="Rollinson D."/>
            <person name="Chang B.C.H."/>
            <person name="Gasser R.B."/>
            <person name="Young N.D."/>
        </authorList>
    </citation>
    <scope>NUCLEOTIDE SEQUENCE</scope>
</reference>
<dbReference type="EMBL" id="AMPZ03000001">
    <property type="protein sequence ID" value="KAH9596639.1"/>
    <property type="molecule type" value="Genomic_DNA"/>
</dbReference>
<proteinExistence type="predicted"/>
<reference evidence="2" key="3">
    <citation type="submission" date="2021-06" db="EMBL/GenBank/DDBJ databases">
        <title>Chromosome-level genome assembly for S. haematobium.</title>
        <authorList>
            <person name="Stroehlein A.J."/>
        </authorList>
    </citation>
    <scope>NUCLEOTIDE SEQUENCE</scope>
</reference>
<dbReference type="CTD" id="75576579"/>
<gene>
    <name evidence="2" type="ORF">MS3_00000942</name>
</gene>
<feature type="compositionally biased region" description="Pro residues" evidence="1">
    <location>
        <begin position="11"/>
        <end position="20"/>
    </location>
</feature>
<protein>
    <submittedName>
        <fullName evidence="2">Uncharacterized protein</fullName>
    </submittedName>
</protein>
<dbReference type="Proteomes" id="UP000471633">
    <property type="component" value="Unassembled WGS sequence"/>
</dbReference>
<dbReference type="AlphaFoldDB" id="A0A922LYQ2"/>
<organism evidence="2 3">
    <name type="scientific">Schistosoma haematobium</name>
    <name type="common">Blood fluke</name>
    <dbReference type="NCBI Taxonomy" id="6185"/>
    <lineage>
        <taxon>Eukaryota</taxon>
        <taxon>Metazoa</taxon>
        <taxon>Spiralia</taxon>
        <taxon>Lophotrochozoa</taxon>
        <taxon>Platyhelminthes</taxon>
        <taxon>Trematoda</taxon>
        <taxon>Digenea</taxon>
        <taxon>Strigeidida</taxon>
        <taxon>Schistosomatoidea</taxon>
        <taxon>Schistosomatidae</taxon>
        <taxon>Schistosoma</taxon>
    </lineage>
</organism>
<feature type="region of interest" description="Disordered" evidence="1">
    <location>
        <begin position="102"/>
        <end position="143"/>
    </location>
</feature>
<dbReference type="KEGG" id="shx:MS3_00000942"/>
<dbReference type="GeneID" id="75576579"/>
<dbReference type="RefSeq" id="XP_051075291.1">
    <property type="nucleotide sequence ID" value="XM_051208505.1"/>
</dbReference>
<feature type="region of interest" description="Disordered" evidence="1">
    <location>
        <begin position="1"/>
        <end position="45"/>
    </location>
</feature>
<sequence>MESEKECRSAIPPPPPPPAPSSLQRNSTMRANYSDPSLKDSGVKPVRRLSTSVSFDYKHNLKSPSIEMLTELTDAFKSLKKSTNIIDAKNVDFSKKLPVHRGRIKSAIRQNSSDTSNNTHDKSNNVMPSVIESDDCCSVDTSS</sequence>
<feature type="compositionally biased region" description="Polar residues" evidence="1">
    <location>
        <begin position="21"/>
        <end position="35"/>
    </location>
</feature>
<evidence type="ECO:0000313" key="2">
    <source>
        <dbReference type="EMBL" id="KAH9596639.1"/>
    </source>
</evidence>
<name>A0A922LYQ2_SCHHA</name>
<comment type="caution">
    <text evidence="2">The sequence shown here is derived from an EMBL/GenBank/DDBJ whole genome shotgun (WGS) entry which is preliminary data.</text>
</comment>
<accession>A0A922LYQ2</accession>
<feature type="compositionally biased region" description="Polar residues" evidence="1">
    <location>
        <begin position="108"/>
        <end position="118"/>
    </location>
</feature>
<reference evidence="2" key="2">
    <citation type="journal article" date="2019" name="Gigascience">
        <title>High-quality Schistosoma haematobium genome achieved by single-molecule and long-range sequencing.</title>
        <authorList>
            <person name="Stroehlein A.J."/>
            <person name="Korhonen P.K."/>
            <person name="Chong T.M."/>
            <person name="Lim Y.L."/>
            <person name="Chan K.G."/>
            <person name="Webster B."/>
            <person name="Rollinson D."/>
            <person name="Brindley P.J."/>
            <person name="Gasser R.B."/>
            <person name="Young N.D."/>
        </authorList>
    </citation>
    <scope>NUCLEOTIDE SEQUENCE</scope>
</reference>